<evidence type="ECO:0000256" key="1">
    <source>
        <dbReference type="SAM" id="Phobius"/>
    </source>
</evidence>
<feature type="transmembrane region" description="Helical" evidence="1">
    <location>
        <begin position="100"/>
        <end position="118"/>
    </location>
</feature>
<sequence>MRFDLTKTLNGINWRQFFISNILILSFIAVAIYLKNNHHPAMAGMVAVMPIAFISFYFAKKKNLDTFAFSMGLGLASYSMAAFAFYYFIHYQHLSRMQAILWSMLLWMLLIIIFYYVFTDGPYSANGH</sequence>
<keyword evidence="1" id="KW-0472">Membrane</keyword>
<reference evidence="2" key="1">
    <citation type="journal article" date="2019" name="MBio">
        <title>Virus Genomes from Deep Sea Sediments Expand the Ocean Megavirome and Support Independent Origins of Viral Gigantism.</title>
        <authorList>
            <person name="Backstrom D."/>
            <person name="Yutin N."/>
            <person name="Jorgensen S.L."/>
            <person name="Dharamshi J."/>
            <person name="Homa F."/>
            <person name="Zaremba-Niedwiedzka K."/>
            <person name="Spang A."/>
            <person name="Wolf Y.I."/>
            <person name="Koonin E.V."/>
            <person name="Ettema T.J."/>
        </authorList>
    </citation>
    <scope>NUCLEOTIDE SEQUENCE</scope>
</reference>
<keyword evidence="1" id="KW-1133">Transmembrane helix</keyword>
<dbReference type="EMBL" id="MK500327">
    <property type="protein sequence ID" value="QBK85494.1"/>
    <property type="molecule type" value="Genomic_DNA"/>
</dbReference>
<accession>A0A481YSN4</accession>
<name>A0A481YSN4_9VIRU</name>
<gene>
    <name evidence="2" type="ORF">LCMAC101_00810</name>
</gene>
<feature type="transmembrane region" description="Helical" evidence="1">
    <location>
        <begin position="41"/>
        <end position="60"/>
    </location>
</feature>
<protein>
    <submittedName>
        <fullName evidence="2">Uncharacterized protein</fullName>
    </submittedName>
</protein>
<feature type="transmembrane region" description="Helical" evidence="1">
    <location>
        <begin position="66"/>
        <end position="88"/>
    </location>
</feature>
<proteinExistence type="predicted"/>
<evidence type="ECO:0000313" key="2">
    <source>
        <dbReference type="EMBL" id="QBK85494.1"/>
    </source>
</evidence>
<keyword evidence="1" id="KW-0812">Transmembrane</keyword>
<feature type="transmembrane region" description="Helical" evidence="1">
    <location>
        <begin position="12"/>
        <end position="34"/>
    </location>
</feature>
<organism evidence="2">
    <name type="scientific">Marseillevirus LCMAC101</name>
    <dbReference type="NCBI Taxonomy" id="2506602"/>
    <lineage>
        <taxon>Viruses</taxon>
        <taxon>Varidnaviria</taxon>
        <taxon>Bamfordvirae</taxon>
        <taxon>Nucleocytoviricota</taxon>
        <taxon>Megaviricetes</taxon>
        <taxon>Pimascovirales</taxon>
        <taxon>Pimascovirales incertae sedis</taxon>
        <taxon>Marseilleviridae</taxon>
    </lineage>
</organism>